<dbReference type="AlphaFoldDB" id="A0A6J2UJ26"/>
<name>A0A6J2UJ26_DROLE</name>
<dbReference type="Proteomes" id="UP000504634">
    <property type="component" value="Unplaced"/>
</dbReference>
<feature type="domain" description="DUF4729" evidence="3">
    <location>
        <begin position="135"/>
        <end position="333"/>
    </location>
</feature>
<reference evidence="5" key="1">
    <citation type="submission" date="2025-08" db="UniProtKB">
        <authorList>
            <consortium name="RefSeq"/>
        </authorList>
    </citation>
    <scope>IDENTIFICATION</scope>
    <source>
        <strain evidence="5">11010-0011.00</strain>
        <tissue evidence="5">Whole body</tissue>
    </source>
</reference>
<dbReference type="InterPro" id="IPR031732">
    <property type="entry name" value="DUF4729"/>
</dbReference>
<evidence type="ECO:0000313" key="4">
    <source>
        <dbReference type="Proteomes" id="UP000504634"/>
    </source>
</evidence>
<dbReference type="OrthoDB" id="7736976at2759"/>
<evidence type="ECO:0000313" key="5">
    <source>
        <dbReference type="RefSeq" id="XP_030388239.1"/>
    </source>
</evidence>
<gene>
    <name evidence="5" type="primary">LOC115634558</name>
</gene>
<feature type="coiled-coil region" evidence="1">
    <location>
        <begin position="31"/>
        <end position="84"/>
    </location>
</feature>
<evidence type="ECO:0000259" key="3">
    <source>
        <dbReference type="Pfam" id="PF15866"/>
    </source>
</evidence>
<evidence type="ECO:0000256" key="1">
    <source>
        <dbReference type="SAM" id="Coils"/>
    </source>
</evidence>
<dbReference type="Pfam" id="PF15866">
    <property type="entry name" value="DUF4729"/>
    <property type="match status" value="1"/>
</dbReference>
<feature type="region of interest" description="Disordered" evidence="2">
    <location>
        <begin position="1"/>
        <end position="21"/>
    </location>
</feature>
<dbReference type="GeneID" id="115634558"/>
<keyword evidence="4" id="KW-1185">Reference proteome</keyword>
<feature type="compositionally biased region" description="Basic and acidic residues" evidence="2">
    <location>
        <begin position="1"/>
        <end position="10"/>
    </location>
</feature>
<protein>
    <submittedName>
        <fullName evidence="5">Uncharacterized protein LOC115634558</fullName>
    </submittedName>
</protein>
<organism evidence="4 5">
    <name type="scientific">Drosophila lebanonensis</name>
    <name type="common">Fruit fly</name>
    <name type="synonym">Scaptodrosophila lebanonensis</name>
    <dbReference type="NCBI Taxonomy" id="7225"/>
    <lineage>
        <taxon>Eukaryota</taxon>
        <taxon>Metazoa</taxon>
        <taxon>Ecdysozoa</taxon>
        <taxon>Arthropoda</taxon>
        <taxon>Hexapoda</taxon>
        <taxon>Insecta</taxon>
        <taxon>Pterygota</taxon>
        <taxon>Neoptera</taxon>
        <taxon>Endopterygota</taxon>
        <taxon>Diptera</taxon>
        <taxon>Brachycera</taxon>
        <taxon>Muscomorpha</taxon>
        <taxon>Ephydroidea</taxon>
        <taxon>Drosophilidae</taxon>
        <taxon>Scaptodrosophila</taxon>
    </lineage>
</organism>
<accession>A0A6J2UJ26</accession>
<keyword evidence="1" id="KW-0175">Coiled coil</keyword>
<evidence type="ECO:0000256" key="2">
    <source>
        <dbReference type="SAM" id="MobiDB-lite"/>
    </source>
</evidence>
<sequence length="354" mass="40635">MNFSEQKECCESNGADNSLDMDLLDPEKHSIDEVRAQFERYKKRFEEQQGVLQLHQCAGFNADLVELQEHVKSLRANMDKFHEHSTAWQQEQMKDLNEIELAHSVAYDIKINDDIAKNKAPNNEKILVVTCGSSACLFENCQRRVDSQLLLLHYLIDHSDQFDDMQKCHGIFEGERVVISFNPKKCHFRQNQVLGLLTYGGTLEQKIAQPNRKLIFNSFLPKEHLYMQSHVPIVVLICKTAASAVVSNKLLAEKMQMRASKADQIFVMWLVTPNNKLHLNATLCLCGRDAAVKACSIVTVRPVQESQNTCRFMPVDANYWRLSYNEVQKISNGFRDELHLEIGLTELSNQNMFN</sequence>
<proteinExistence type="predicted"/>
<dbReference type="RefSeq" id="XP_030388239.1">
    <property type="nucleotide sequence ID" value="XM_030532379.1"/>
</dbReference>